<feature type="domain" description="AN1-type" evidence="5">
    <location>
        <begin position="98"/>
        <end position="147"/>
    </location>
</feature>
<evidence type="ECO:0000256" key="4">
    <source>
        <dbReference type="PROSITE-ProRule" id="PRU00449"/>
    </source>
</evidence>
<dbReference type="GeneID" id="88171293"/>
<dbReference type="AlphaFoldDB" id="A0AAX4H479"/>
<dbReference type="SUPFAM" id="SSF54236">
    <property type="entry name" value="Ubiquitin-like"/>
    <property type="match status" value="1"/>
</dbReference>
<dbReference type="Pfam" id="PF01428">
    <property type="entry name" value="zf-AN1"/>
    <property type="match status" value="1"/>
</dbReference>
<dbReference type="PROSITE" id="PS51039">
    <property type="entry name" value="ZF_AN1"/>
    <property type="match status" value="1"/>
</dbReference>
<evidence type="ECO:0000259" key="5">
    <source>
        <dbReference type="PROSITE" id="PS51039"/>
    </source>
</evidence>
<name>A0AAX4H479_9ASCO</name>
<accession>A0AAX4H479</accession>
<evidence type="ECO:0000256" key="1">
    <source>
        <dbReference type="ARBA" id="ARBA00022723"/>
    </source>
</evidence>
<gene>
    <name evidence="6" type="ORF">PUMCH_000224</name>
</gene>
<organism evidence="6 7">
    <name type="scientific">Australozyma saopauloensis</name>
    <dbReference type="NCBI Taxonomy" id="291208"/>
    <lineage>
        <taxon>Eukaryota</taxon>
        <taxon>Fungi</taxon>
        <taxon>Dikarya</taxon>
        <taxon>Ascomycota</taxon>
        <taxon>Saccharomycotina</taxon>
        <taxon>Pichiomycetes</taxon>
        <taxon>Metschnikowiaceae</taxon>
        <taxon>Australozyma</taxon>
    </lineage>
</organism>
<proteinExistence type="predicted"/>
<protein>
    <recommendedName>
        <fullName evidence="5">AN1-type domain-containing protein</fullName>
    </recommendedName>
</protein>
<keyword evidence="1" id="KW-0479">Metal-binding</keyword>
<evidence type="ECO:0000313" key="6">
    <source>
        <dbReference type="EMBL" id="WPK23001.1"/>
    </source>
</evidence>
<dbReference type="GO" id="GO:0008270">
    <property type="term" value="F:zinc ion binding"/>
    <property type="evidence" value="ECO:0007669"/>
    <property type="project" value="UniProtKB-KW"/>
</dbReference>
<dbReference type="InterPro" id="IPR029071">
    <property type="entry name" value="Ubiquitin-like_domsf"/>
</dbReference>
<dbReference type="Proteomes" id="UP001338582">
    <property type="component" value="Chromosome 1"/>
</dbReference>
<reference evidence="6 7" key="1">
    <citation type="submission" date="2023-10" db="EMBL/GenBank/DDBJ databases">
        <title>Draft Genome Sequence of Candida saopaulonensis from a very Premature Infant with Sepsis.</title>
        <authorList>
            <person name="Ning Y."/>
            <person name="Dai R."/>
            <person name="Xiao M."/>
            <person name="Xu Y."/>
            <person name="Yan Q."/>
            <person name="Zhang L."/>
        </authorList>
    </citation>
    <scope>NUCLEOTIDE SEQUENCE [LARGE SCALE GENOMIC DNA]</scope>
    <source>
        <strain evidence="6 7">19XY460</strain>
    </source>
</reference>
<dbReference type="SUPFAM" id="SSF118310">
    <property type="entry name" value="AN1-like Zinc finger"/>
    <property type="match status" value="1"/>
</dbReference>
<dbReference type="InterPro" id="IPR035896">
    <property type="entry name" value="AN1-like_Znf"/>
</dbReference>
<dbReference type="EMBL" id="CP138894">
    <property type="protein sequence ID" value="WPK23001.1"/>
    <property type="molecule type" value="Genomic_DNA"/>
</dbReference>
<keyword evidence="7" id="KW-1185">Reference proteome</keyword>
<dbReference type="InterPro" id="IPR000058">
    <property type="entry name" value="Znf_AN1"/>
</dbReference>
<dbReference type="Gene3D" id="4.10.1110.10">
    <property type="entry name" value="AN1-like Zinc finger"/>
    <property type="match status" value="1"/>
</dbReference>
<evidence type="ECO:0000313" key="7">
    <source>
        <dbReference type="Proteomes" id="UP001338582"/>
    </source>
</evidence>
<dbReference type="SMART" id="SM00154">
    <property type="entry name" value="ZnF_AN1"/>
    <property type="match status" value="1"/>
</dbReference>
<evidence type="ECO:0000256" key="3">
    <source>
        <dbReference type="ARBA" id="ARBA00022833"/>
    </source>
</evidence>
<dbReference type="CDD" id="cd17039">
    <property type="entry name" value="Ubl_ubiquitin_like"/>
    <property type="match status" value="1"/>
</dbReference>
<keyword evidence="3" id="KW-0862">Zinc</keyword>
<evidence type="ECO:0000256" key="2">
    <source>
        <dbReference type="ARBA" id="ARBA00022771"/>
    </source>
</evidence>
<keyword evidence="2 4" id="KW-0863">Zinc-finger</keyword>
<dbReference type="RefSeq" id="XP_062875388.1">
    <property type="nucleotide sequence ID" value="XM_063019318.1"/>
</dbReference>
<sequence length="167" mass="18069">MKVIFRLSTEVSFSMTVPENSTVADLRNAAVVGCPLSAKLPGDFKLIFNGTKLAPHNKLFESFGASGECVTVIIMSEAVTTPVASPQLGPTMAAPKKKLKKNRCTFTSCSSTPLRIVGDCGHCLGKFCAKHRLLEDHLCTGLQFCKEVAHERNAIKLQNESTITSRV</sequence>
<dbReference type="KEGG" id="asau:88171293"/>